<name>A0A7U3Q5A3_9SPHI</name>
<dbReference type="RefSeq" id="WP_196098194.1">
    <property type="nucleotide sequence ID" value="NZ_CP064939.1"/>
</dbReference>
<proteinExistence type="predicted"/>
<accession>A0A7U3Q5A3</accession>
<sequence>MMEITILKPIVVNQFKFNKQYLSKLKVSSSYQSFFYYHFNSSNSFTIVFKIIYTVGDKWKDTIIPSREPNKWSVHLSGEAGSGKILFIYNYSCRVKFLSEGYESDVTSLTSFVDQFYSHIQHILQDPELELVQKKEREILASRPSTDIAIEIIDNLRSMKMYD</sequence>
<dbReference type="Proteomes" id="UP000594759">
    <property type="component" value="Chromosome"/>
</dbReference>
<organism evidence="1 2">
    <name type="scientific">Pedobacter endophyticus</name>
    <dbReference type="NCBI Taxonomy" id="2789740"/>
    <lineage>
        <taxon>Bacteria</taxon>
        <taxon>Pseudomonadati</taxon>
        <taxon>Bacteroidota</taxon>
        <taxon>Sphingobacteriia</taxon>
        <taxon>Sphingobacteriales</taxon>
        <taxon>Sphingobacteriaceae</taxon>
        <taxon>Pedobacter</taxon>
    </lineage>
</organism>
<evidence type="ECO:0000313" key="2">
    <source>
        <dbReference type="Proteomes" id="UP000594759"/>
    </source>
</evidence>
<dbReference type="EMBL" id="CP064939">
    <property type="protein sequence ID" value="QPH38717.1"/>
    <property type="molecule type" value="Genomic_DNA"/>
</dbReference>
<reference evidence="1 2" key="1">
    <citation type="submission" date="2020-11" db="EMBL/GenBank/DDBJ databases">
        <title>Pedobacter endophytica, an endophytic bacteria isolated form Carex pumila.</title>
        <authorList>
            <person name="Peng Y."/>
            <person name="Jiang L."/>
            <person name="Lee J."/>
        </authorList>
    </citation>
    <scope>NUCLEOTIDE SEQUENCE [LARGE SCALE GENOMIC DNA]</scope>
    <source>
        <strain evidence="1 2">JBR3-12</strain>
    </source>
</reference>
<keyword evidence="2" id="KW-1185">Reference proteome</keyword>
<evidence type="ECO:0000313" key="1">
    <source>
        <dbReference type="EMBL" id="QPH38717.1"/>
    </source>
</evidence>
<gene>
    <name evidence="1" type="ORF">IZT61_16820</name>
</gene>
<dbReference type="KEGG" id="pex:IZT61_16820"/>
<dbReference type="AlphaFoldDB" id="A0A7U3Q5A3"/>
<protein>
    <submittedName>
        <fullName evidence="1">Uncharacterized protein</fullName>
    </submittedName>
</protein>